<evidence type="ECO:0000313" key="1">
    <source>
        <dbReference type="EMBL" id="CAK5038078.1"/>
    </source>
</evidence>
<dbReference type="Proteomes" id="UP001497535">
    <property type="component" value="Unassembled WGS sequence"/>
</dbReference>
<comment type="caution">
    <text evidence="1">The sequence shown here is derived from an EMBL/GenBank/DDBJ whole genome shotgun (WGS) entry which is preliminary data.</text>
</comment>
<name>A0ACB0Y9U5_MELEN</name>
<dbReference type="EMBL" id="CAVMJV010000008">
    <property type="protein sequence ID" value="CAK5038078.1"/>
    <property type="molecule type" value="Genomic_DNA"/>
</dbReference>
<accession>A0ACB0Y9U5</accession>
<evidence type="ECO:0000313" key="2">
    <source>
        <dbReference type="Proteomes" id="UP001497535"/>
    </source>
</evidence>
<protein>
    <submittedName>
        <fullName evidence="1">Uncharacterized protein</fullName>
    </submittedName>
</protein>
<proteinExistence type="predicted"/>
<reference evidence="1" key="1">
    <citation type="submission" date="2023-11" db="EMBL/GenBank/DDBJ databases">
        <authorList>
            <person name="Poullet M."/>
        </authorList>
    </citation>
    <scope>NUCLEOTIDE SEQUENCE</scope>
    <source>
        <strain evidence="1">E1834</strain>
    </source>
</reference>
<organism evidence="1 2">
    <name type="scientific">Meloidogyne enterolobii</name>
    <name type="common">Root-knot nematode worm</name>
    <name type="synonym">Meloidogyne mayaguensis</name>
    <dbReference type="NCBI Taxonomy" id="390850"/>
    <lineage>
        <taxon>Eukaryota</taxon>
        <taxon>Metazoa</taxon>
        <taxon>Ecdysozoa</taxon>
        <taxon>Nematoda</taxon>
        <taxon>Chromadorea</taxon>
        <taxon>Rhabditida</taxon>
        <taxon>Tylenchina</taxon>
        <taxon>Tylenchomorpha</taxon>
        <taxon>Tylenchoidea</taxon>
        <taxon>Meloidogynidae</taxon>
        <taxon>Meloidogyninae</taxon>
        <taxon>Meloidogyne</taxon>
    </lineage>
</organism>
<keyword evidence="2" id="KW-1185">Reference proteome</keyword>
<gene>
    <name evidence="1" type="ORF">MENTE1834_LOCUS9518</name>
</gene>
<sequence length="59" mass="6940">MEATFWELYEAGFERVKKFKESFVYTGYGPNTCRFISCPLGQYCIAGKFRISRNRRKTG</sequence>